<evidence type="ECO:0000313" key="3">
    <source>
        <dbReference type="EMBL" id="KAK3578322.1"/>
    </source>
</evidence>
<keyword evidence="2" id="KW-0732">Signal</keyword>
<organism evidence="3 4">
    <name type="scientific">Potamilus streckersoni</name>
    <dbReference type="NCBI Taxonomy" id="2493646"/>
    <lineage>
        <taxon>Eukaryota</taxon>
        <taxon>Metazoa</taxon>
        <taxon>Spiralia</taxon>
        <taxon>Lophotrochozoa</taxon>
        <taxon>Mollusca</taxon>
        <taxon>Bivalvia</taxon>
        <taxon>Autobranchia</taxon>
        <taxon>Heteroconchia</taxon>
        <taxon>Palaeoheterodonta</taxon>
        <taxon>Unionida</taxon>
        <taxon>Unionoidea</taxon>
        <taxon>Unionidae</taxon>
        <taxon>Ambleminae</taxon>
        <taxon>Lampsilini</taxon>
        <taxon>Potamilus</taxon>
    </lineage>
</organism>
<reference evidence="3" key="2">
    <citation type="journal article" date="2021" name="Genome Biol. Evol.">
        <title>Developing a high-quality reference genome for a parasitic bivalve with doubly uniparental inheritance (Bivalvia: Unionida).</title>
        <authorList>
            <person name="Smith C.H."/>
        </authorList>
    </citation>
    <scope>NUCLEOTIDE SEQUENCE</scope>
    <source>
        <strain evidence="3">CHS0354</strain>
        <tissue evidence="3">Mantle</tissue>
    </source>
</reference>
<keyword evidence="4" id="KW-1185">Reference proteome</keyword>
<keyword evidence="1" id="KW-1133">Transmembrane helix</keyword>
<reference evidence="3" key="1">
    <citation type="journal article" date="2021" name="Genome Biol. Evol.">
        <title>A High-Quality Reference Genome for a Parasitic Bivalve with Doubly Uniparental Inheritance (Bivalvia: Unionida).</title>
        <authorList>
            <person name="Smith C.H."/>
        </authorList>
    </citation>
    <scope>NUCLEOTIDE SEQUENCE</scope>
    <source>
        <strain evidence="3">CHS0354</strain>
    </source>
</reference>
<proteinExistence type="predicted"/>
<evidence type="ECO:0000256" key="1">
    <source>
        <dbReference type="SAM" id="Phobius"/>
    </source>
</evidence>
<feature type="chain" id="PRO_5042199731" evidence="2">
    <location>
        <begin position="22"/>
        <end position="99"/>
    </location>
</feature>
<dbReference type="AlphaFoldDB" id="A0AAE0RRK3"/>
<sequence>MAKLMILIALVIISLVDITYASGYGYAGAYPVIAGGYGGKGIGGYGGGGFGGGYSSGGIGGILQFIFPLILLSTILPIITNLFSNTGNNNNNNNNNNGK</sequence>
<accession>A0AAE0RRK3</accession>
<dbReference type="EMBL" id="JAEAOA010000318">
    <property type="protein sequence ID" value="KAK3578322.1"/>
    <property type="molecule type" value="Genomic_DNA"/>
</dbReference>
<feature type="signal peptide" evidence="2">
    <location>
        <begin position="1"/>
        <end position="21"/>
    </location>
</feature>
<dbReference type="Proteomes" id="UP001195483">
    <property type="component" value="Unassembled WGS sequence"/>
</dbReference>
<evidence type="ECO:0000313" key="4">
    <source>
        <dbReference type="Proteomes" id="UP001195483"/>
    </source>
</evidence>
<keyword evidence="1" id="KW-0812">Transmembrane</keyword>
<evidence type="ECO:0000256" key="2">
    <source>
        <dbReference type="SAM" id="SignalP"/>
    </source>
</evidence>
<feature type="transmembrane region" description="Helical" evidence="1">
    <location>
        <begin position="62"/>
        <end position="83"/>
    </location>
</feature>
<gene>
    <name evidence="3" type="ORF">CHS0354_004232</name>
</gene>
<reference evidence="3" key="3">
    <citation type="submission" date="2023-05" db="EMBL/GenBank/DDBJ databases">
        <authorList>
            <person name="Smith C.H."/>
        </authorList>
    </citation>
    <scope>NUCLEOTIDE SEQUENCE</scope>
    <source>
        <strain evidence="3">CHS0354</strain>
        <tissue evidence="3">Mantle</tissue>
    </source>
</reference>
<comment type="caution">
    <text evidence="3">The sequence shown here is derived from an EMBL/GenBank/DDBJ whole genome shotgun (WGS) entry which is preliminary data.</text>
</comment>
<protein>
    <submittedName>
        <fullName evidence="3">Uncharacterized protein</fullName>
    </submittedName>
</protein>
<keyword evidence="1" id="KW-0472">Membrane</keyword>
<name>A0AAE0RRK3_9BIVA</name>